<keyword evidence="2" id="KW-1185">Reference proteome</keyword>
<accession>M4BW07</accession>
<reference evidence="2" key="1">
    <citation type="journal article" date="2010" name="Science">
        <title>Signatures of adaptation to obligate biotrophy in the Hyaloperonospora arabidopsidis genome.</title>
        <authorList>
            <person name="Baxter L."/>
            <person name="Tripathy S."/>
            <person name="Ishaque N."/>
            <person name="Boot N."/>
            <person name="Cabral A."/>
            <person name="Kemen E."/>
            <person name="Thines M."/>
            <person name="Ah-Fong A."/>
            <person name="Anderson R."/>
            <person name="Badejoko W."/>
            <person name="Bittner-Eddy P."/>
            <person name="Boore J.L."/>
            <person name="Chibucos M.C."/>
            <person name="Coates M."/>
            <person name="Dehal P."/>
            <person name="Delehaunty K."/>
            <person name="Dong S."/>
            <person name="Downton P."/>
            <person name="Dumas B."/>
            <person name="Fabro G."/>
            <person name="Fronick C."/>
            <person name="Fuerstenberg S.I."/>
            <person name="Fulton L."/>
            <person name="Gaulin E."/>
            <person name="Govers F."/>
            <person name="Hughes L."/>
            <person name="Humphray S."/>
            <person name="Jiang R.H."/>
            <person name="Judelson H."/>
            <person name="Kamoun S."/>
            <person name="Kyung K."/>
            <person name="Meijer H."/>
            <person name="Minx P."/>
            <person name="Morris P."/>
            <person name="Nelson J."/>
            <person name="Phuntumart V."/>
            <person name="Qutob D."/>
            <person name="Rehmany A."/>
            <person name="Rougon-Cardoso A."/>
            <person name="Ryden P."/>
            <person name="Torto-Alalibo T."/>
            <person name="Studholme D."/>
            <person name="Wang Y."/>
            <person name="Win J."/>
            <person name="Wood J."/>
            <person name="Clifton S.W."/>
            <person name="Rogers J."/>
            <person name="Van den Ackerveken G."/>
            <person name="Jones J.D."/>
            <person name="McDowell J.M."/>
            <person name="Beynon J."/>
            <person name="Tyler B.M."/>
        </authorList>
    </citation>
    <scope>NUCLEOTIDE SEQUENCE [LARGE SCALE GENOMIC DNA]</scope>
    <source>
        <strain evidence="2">Emoy2</strain>
    </source>
</reference>
<evidence type="ECO:0000313" key="1">
    <source>
        <dbReference type="EnsemblProtists" id="HpaP810708"/>
    </source>
</evidence>
<dbReference type="HOGENOM" id="CLU_2351121_0_0_1"/>
<dbReference type="AlphaFoldDB" id="M4BW07"/>
<name>M4BW07_HYAAE</name>
<dbReference type="InParanoid" id="M4BW07"/>
<evidence type="ECO:0000313" key="2">
    <source>
        <dbReference type="Proteomes" id="UP000011713"/>
    </source>
</evidence>
<dbReference type="EnsemblProtists" id="HpaT810708">
    <property type="protein sequence ID" value="HpaP810708"/>
    <property type="gene ID" value="HpaG810708"/>
</dbReference>
<dbReference type="EMBL" id="JH597991">
    <property type="status" value="NOT_ANNOTATED_CDS"/>
    <property type="molecule type" value="Genomic_DNA"/>
</dbReference>
<dbReference type="Proteomes" id="UP000011713">
    <property type="component" value="Unassembled WGS sequence"/>
</dbReference>
<proteinExistence type="predicted"/>
<sequence length="97" mass="10732">MQDAWDGAVSFCISFRAGWDVAGWGPTYYPKLRTHSRKTLLADACQTLFASPPQASSVAYRSQSKFSQCIGLCHCHTFPYGPNNSNNTSYTDQSNTI</sequence>
<dbReference type="VEuPathDB" id="FungiDB:HpaG810708"/>
<reference evidence="1" key="2">
    <citation type="submission" date="2015-06" db="UniProtKB">
        <authorList>
            <consortium name="EnsemblProtists"/>
        </authorList>
    </citation>
    <scope>IDENTIFICATION</scope>
    <source>
        <strain evidence="1">Emoy2</strain>
    </source>
</reference>
<organism evidence="1 2">
    <name type="scientific">Hyaloperonospora arabidopsidis (strain Emoy2)</name>
    <name type="common">Downy mildew agent</name>
    <name type="synonym">Peronospora arabidopsidis</name>
    <dbReference type="NCBI Taxonomy" id="559515"/>
    <lineage>
        <taxon>Eukaryota</taxon>
        <taxon>Sar</taxon>
        <taxon>Stramenopiles</taxon>
        <taxon>Oomycota</taxon>
        <taxon>Peronosporomycetes</taxon>
        <taxon>Peronosporales</taxon>
        <taxon>Peronosporaceae</taxon>
        <taxon>Hyaloperonospora</taxon>
    </lineage>
</organism>
<protein>
    <submittedName>
        <fullName evidence="1">Uncharacterized protein</fullName>
    </submittedName>
</protein>